<feature type="compositionally biased region" description="Low complexity" evidence="2">
    <location>
        <begin position="103"/>
        <end position="117"/>
    </location>
</feature>
<feature type="region of interest" description="Disordered" evidence="2">
    <location>
        <begin position="102"/>
        <end position="137"/>
    </location>
</feature>
<dbReference type="EMBL" id="HBUE01072974">
    <property type="protein sequence ID" value="CAG6473552.1"/>
    <property type="molecule type" value="Transcribed_RNA"/>
</dbReference>
<reference evidence="4" key="1">
    <citation type="submission" date="2021-05" db="EMBL/GenBank/DDBJ databases">
        <authorList>
            <person name="Alioto T."/>
            <person name="Alioto T."/>
            <person name="Gomez Garrido J."/>
        </authorList>
    </citation>
    <scope>NUCLEOTIDE SEQUENCE</scope>
</reference>
<name>A0A8D8BDP5_CULPI</name>
<evidence type="ECO:0000256" key="2">
    <source>
        <dbReference type="SAM" id="MobiDB-lite"/>
    </source>
</evidence>
<evidence type="ECO:0000259" key="3">
    <source>
        <dbReference type="PROSITE" id="PS50026"/>
    </source>
</evidence>
<comment type="caution">
    <text evidence="1">Lacks conserved residue(s) required for the propagation of feature annotation.</text>
</comment>
<evidence type="ECO:0000313" key="4">
    <source>
        <dbReference type="EMBL" id="CAG6473552.1"/>
    </source>
</evidence>
<feature type="disulfide bond" evidence="1">
    <location>
        <begin position="79"/>
        <end position="88"/>
    </location>
</feature>
<keyword evidence="1" id="KW-0245">EGF-like domain</keyword>
<dbReference type="PROSITE" id="PS00022">
    <property type="entry name" value="EGF_1"/>
    <property type="match status" value="1"/>
</dbReference>
<dbReference type="PROSITE" id="PS50026">
    <property type="entry name" value="EGF_3"/>
    <property type="match status" value="1"/>
</dbReference>
<proteinExistence type="predicted"/>
<dbReference type="AlphaFoldDB" id="A0A8D8BDP5"/>
<accession>A0A8D8BDP5</accession>
<feature type="domain" description="EGF-like" evidence="3">
    <location>
        <begin position="57"/>
        <end position="89"/>
    </location>
</feature>
<dbReference type="CDD" id="cd00054">
    <property type="entry name" value="EGF_CA"/>
    <property type="match status" value="1"/>
</dbReference>
<organism evidence="4">
    <name type="scientific">Culex pipiens</name>
    <name type="common">House mosquito</name>
    <dbReference type="NCBI Taxonomy" id="7175"/>
    <lineage>
        <taxon>Eukaryota</taxon>
        <taxon>Metazoa</taxon>
        <taxon>Ecdysozoa</taxon>
        <taxon>Arthropoda</taxon>
        <taxon>Hexapoda</taxon>
        <taxon>Insecta</taxon>
        <taxon>Pterygota</taxon>
        <taxon>Neoptera</taxon>
        <taxon>Endopterygota</taxon>
        <taxon>Diptera</taxon>
        <taxon>Nematocera</taxon>
        <taxon>Culicoidea</taxon>
        <taxon>Culicidae</taxon>
        <taxon>Culicinae</taxon>
        <taxon>Culicini</taxon>
        <taxon>Culex</taxon>
        <taxon>Culex</taxon>
    </lineage>
</organism>
<feature type="compositionally biased region" description="Polar residues" evidence="2">
    <location>
        <begin position="123"/>
        <end position="137"/>
    </location>
</feature>
<sequence>MEQLPWRKSRTRGRKSSTSGLNGLLRLALAALVLVVALTVEAAGSSSLTMTGGVHSGGGKCSEIRCMNGGSCRNGTCLCPDGWQGSECQFCGGKVRSAGWNLSPPTTTPGISSGTNGCHTSGADGTSTNIKFSSPEH</sequence>
<evidence type="ECO:0000256" key="1">
    <source>
        <dbReference type="PROSITE-ProRule" id="PRU00076"/>
    </source>
</evidence>
<keyword evidence="1" id="KW-1015">Disulfide bond</keyword>
<protein>
    <submittedName>
        <fullName evidence="4">(northern house mosquito) hypothetical protein</fullName>
    </submittedName>
</protein>
<dbReference type="InterPro" id="IPR000742">
    <property type="entry name" value="EGF"/>
</dbReference>